<gene>
    <name evidence="2" type="ORF">Pcinc_026231</name>
</gene>
<feature type="compositionally biased region" description="Low complexity" evidence="1">
    <location>
        <begin position="54"/>
        <end position="66"/>
    </location>
</feature>
<dbReference type="Proteomes" id="UP001286313">
    <property type="component" value="Unassembled WGS sequence"/>
</dbReference>
<accession>A0AAE1KAP1</accession>
<dbReference type="AlphaFoldDB" id="A0AAE1KAP1"/>
<organism evidence="2 3">
    <name type="scientific">Petrolisthes cinctipes</name>
    <name type="common">Flat porcelain crab</name>
    <dbReference type="NCBI Taxonomy" id="88211"/>
    <lineage>
        <taxon>Eukaryota</taxon>
        <taxon>Metazoa</taxon>
        <taxon>Ecdysozoa</taxon>
        <taxon>Arthropoda</taxon>
        <taxon>Crustacea</taxon>
        <taxon>Multicrustacea</taxon>
        <taxon>Malacostraca</taxon>
        <taxon>Eumalacostraca</taxon>
        <taxon>Eucarida</taxon>
        <taxon>Decapoda</taxon>
        <taxon>Pleocyemata</taxon>
        <taxon>Anomura</taxon>
        <taxon>Galatheoidea</taxon>
        <taxon>Porcellanidae</taxon>
        <taxon>Petrolisthes</taxon>
    </lineage>
</organism>
<proteinExistence type="predicted"/>
<name>A0AAE1KAP1_PETCI</name>
<evidence type="ECO:0000313" key="3">
    <source>
        <dbReference type="Proteomes" id="UP001286313"/>
    </source>
</evidence>
<dbReference type="EMBL" id="JAWQEG010003027">
    <property type="protein sequence ID" value="KAK3868372.1"/>
    <property type="molecule type" value="Genomic_DNA"/>
</dbReference>
<protein>
    <submittedName>
        <fullName evidence="2">Uncharacterized protein</fullName>
    </submittedName>
</protein>
<reference evidence="2" key="1">
    <citation type="submission" date="2023-10" db="EMBL/GenBank/DDBJ databases">
        <title>Genome assemblies of two species of porcelain crab, Petrolisthes cinctipes and Petrolisthes manimaculis (Anomura: Porcellanidae).</title>
        <authorList>
            <person name="Angst P."/>
        </authorList>
    </citation>
    <scope>NUCLEOTIDE SEQUENCE</scope>
    <source>
        <strain evidence="2">PB745_01</strain>
        <tissue evidence="2">Gill</tissue>
    </source>
</reference>
<keyword evidence="3" id="KW-1185">Reference proteome</keyword>
<evidence type="ECO:0000313" key="2">
    <source>
        <dbReference type="EMBL" id="KAK3868372.1"/>
    </source>
</evidence>
<feature type="region of interest" description="Disordered" evidence="1">
    <location>
        <begin position="32"/>
        <end position="66"/>
    </location>
</feature>
<comment type="caution">
    <text evidence="2">The sequence shown here is derived from an EMBL/GenBank/DDBJ whole genome shotgun (WGS) entry which is preliminary data.</text>
</comment>
<sequence length="66" mass="6793">MFTVHAPSHNSRLTSVAGKVLLSAFPLPPTPLPSVVAGGPELHHSSSTSSPEVISHNSNITSHSSP</sequence>
<evidence type="ECO:0000256" key="1">
    <source>
        <dbReference type="SAM" id="MobiDB-lite"/>
    </source>
</evidence>